<evidence type="ECO:0000313" key="1">
    <source>
        <dbReference type="EMBL" id="GAI61902.1"/>
    </source>
</evidence>
<reference evidence="1" key="1">
    <citation type="journal article" date="2014" name="Front. Microbiol.">
        <title>High frequency of phylogenetically diverse reductive dehalogenase-homologous genes in deep subseafloor sedimentary metagenomes.</title>
        <authorList>
            <person name="Kawai M."/>
            <person name="Futagami T."/>
            <person name="Toyoda A."/>
            <person name="Takaki Y."/>
            <person name="Nishi S."/>
            <person name="Hori S."/>
            <person name="Arai W."/>
            <person name="Tsubouchi T."/>
            <person name="Morono Y."/>
            <person name="Uchiyama I."/>
            <person name="Ito T."/>
            <person name="Fujiyama A."/>
            <person name="Inagaki F."/>
            <person name="Takami H."/>
        </authorList>
    </citation>
    <scope>NUCLEOTIDE SEQUENCE</scope>
    <source>
        <strain evidence="1">Expedition CK06-06</strain>
    </source>
</reference>
<comment type="caution">
    <text evidence="1">The sequence shown here is derived from an EMBL/GenBank/DDBJ whole genome shotgun (WGS) entry which is preliminary data.</text>
</comment>
<sequence>MVNVIVCADGRGGRARLTTEGAASPSDAPVLRVEAGELCVDFRPWDFLPVLAVQVRDDGRFGGARLAVMLMLEVDDVVADFGPVGFSLSGDMVPKHSADVVKMRASQLVAAWAGDGACNPDDLWAAKLFLHRWPGDTPRLA</sequence>
<gene>
    <name evidence="1" type="ORF">S12H4_07878</name>
</gene>
<dbReference type="AlphaFoldDB" id="X1Q019"/>
<protein>
    <submittedName>
        <fullName evidence="1">Uncharacterized protein</fullName>
    </submittedName>
</protein>
<accession>X1Q019</accession>
<dbReference type="EMBL" id="BARW01002976">
    <property type="protein sequence ID" value="GAI61902.1"/>
    <property type="molecule type" value="Genomic_DNA"/>
</dbReference>
<name>X1Q019_9ZZZZ</name>
<organism evidence="1">
    <name type="scientific">marine sediment metagenome</name>
    <dbReference type="NCBI Taxonomy" id="412755"/>
    <lineage>
        <taxon>unclassified sequences</taxon>
        <taxon>metagenomes</taxon>
        <taxon>ecological metagenomes</taxon>
    </lineage>
</organism>
<proteinExistence type="predicted"/>